<gene>
    <name evidence="1" type="ORF">PYS65_34660</name>
</gene>
<dbReference type="RefSeq" id="WP_279338276.1">
    <property type="nucleotide sequence ID" value="NZ_CP121683.1"/>
</dbReference>
<name>A0ABY8KAI6_9ACTN</name>
<dbReference type="EMBL" id="CP121683">
    <property type="protein sequence ID" value="WGD45257.1"/>
    <property type="molecule type" value="Genomic_DNA"/>
</dbReference>
<keyword evidence="2" id="KW-1185">Reference proteome</keyword>
<evidence type="ECO:0000313" key="1">
    <source>
        <dbReference type="EMBL" id="WGD45257.1"/>
    </source>
</evidence>
<sequence length="43" mass="4813">MAARRVTGHLARRADRTAILACVLQYGALGEIIRLHPWRRTAA</sequence>
<keyword evidence="1" id="KW-0614">Plasmid</keyword>
<accession>A0ABY8KAI6</accession>
<protein>
    <submittedName>
        <fullName evidence="1">Uncharacterized protein</fullName>
    </submittedName>
</protein>
<reference evidence="1 2" key="1">
    <citation type="submission" date="2023-03" db="EMBL/GenBank/DDBJ databases">
        <authorList>
            <person name="Mo P."/>
        </authorList>
    </citation>
    <scope>NUCLEOTIDE SEQUENCE [LARGE SCALE GENOMIC DNA]</scope>
    <source>
        <strain evidence="1 2">HUAS 5</strain>
        <plasmid evidence="1 2">punmamed2</plasmid>
    </source>
</reference>
<geneLocation type="plasmid" evidence="1 2">
    <name>punmamed2</name>
</geneLocation>
<proteinExistence type="predicted"/>
<evidence type="ECO:0000313" key="2">
    <source>
        <dbReference type="Proteomes" id="UP001216440"/>
    </source>
</evidence>
<dbReference type="Proteomes" id="UP001216440">
    <property type="component" value="Plasmid punmamed2"/>
</dbReference>
<organism evidence="1 2">
    <name type="scientific">Streptomyces cathayae</name>
    <dbReference type="NCBI Taxonomy" id="3031124"/>
    <lineage>
        <taxon>Bacteria</taxon>
        <taxon>Bacillati</taxon>
        <taxon>Actinomycetota</taxon>
        <taxon>Actinomycetes</taxon>
        <taxon>Kitasatosporales</taxon>
        <taxon>Streptomycetaceae</taxon>
        <taxon>Streptomyces</taxon>
    </lineage>
</organism>